<dbReference type="Proteomes" id="UP000694257">
    <property type="component" value="Chromosome"/>
</dbReference>
<dbReference type="EMBL" id="CP078145">
    <property type="protein sequence ID" value="QXN94014.1"/>
    <property type="molecule type" value="Genomic_DNA"/>
</dbReference>
<keyword evidence="2" id="KW-1185">Reference proteome</keyword>
<dbReference type="NCBIfam" id="NF003818">
    <property type="entry name" value="PRK05409.1"/>
    <property type="match status" value="1"/>
</dbReference>
<evidence type="ECO:0000313" key="1">
    <source>
        <dbReference type="EMBL" id="QXN94014.1"/>
    </source>
</evidence>
<reference evidence="1 2" key="1">
    <citation type="submission" date="2021-07" db="EMBL/GenBank/DDBJ databases">
        <title>Whole Genome Sequence of Nocardia Iowensis.</title>
        <authorList>
            <person name="Lamm A."/>
            <person name="Collins-Fairclough A.M."/>
            <person name="Bunk B."/>
            <person name="Sproer C."/>
        </authorList>
    </citation>
    <scope>NUCLEOTIDE SEQUENCE [LARGE SCALE GENOMIC DNA]</scope>
    <source>
        <strain evidence="1 2">NRRL 5646</strain>
    </source>
</reference>
<protein>
    <submittedName>
        <fullName evidence="1">DUF692 domain-containing protein</fullName>
    </submittedName>
</protein>
<sequence length="280" mass="30682">MREFDLGSLPALGVGLGYRRELDAAIMANQESIDCLEIITENFLETPVGGPLDLLRDRFPLTPHGVEMSIGTEGPLDTGYLDDLADLVARVDAPWCSDHLSFTRAGGVSIGQLTPLLRTRGMADEIAGKARQVQERVGTPFLLENITYHLDFPAELSEAEFITHVVEKAGCGLLLDLTNVFINSVNHRYDPIEFLNSIPLERVVQLHLAGGYWSDGTLLDSHSAPVPGEVWELLDYLAGRAPAVRCVILERDQEFPDDFDELTADLRRARAAIGSVVMGG</sequence>
<dbReference type="RefSeq" id="WP_218476421.1">
    <property type="nucleotide sequence ID" value="NZ_BAABJN010000018.1"/>
</dbReference>
<proteinExistence type="predicted"/>
<name>A0ABX8RWH4_NOCIO</name>
<dbReference type="InterPro" id="IPR007801">
    <property type="entry name" value="MbnB/TglH/ChrH"/>
</dbReference>
<organism evidence="1 2">
    <name type="scientific">Nocardia iowensis</name>
    <dbReference type="NCBI Taxonomy" id="204891"/>
    <lineage>
        <taxon>Bacteria</taxon>
        <taxon>Bacillati</taxon>
        <taxon>Actinomycetota</taxon>
        <taxon>Actinomycetes</taxon>
        <taxon>Mycobacteriales</taxon>
        <taxon>Nocardiaceae</taxon>
        <taxon>Nocardia</taxon>
    </lineage>
</organism>
<dbReference type="PANTHER" id="PTHR42194:SF1">
    <property type="entry name" value="UPF0276 PROTEIN HI_1600"/>
    <property type="match status" value="1"/>
</dbReference>
<dbReference type="PANTHER" id="PTHR42194">
    <property type="entry name" value="UPF0276 PROTEIN HI_1600"/>
    <property type="match status" value="1"/>
</dbReference>
<gene>
    <name evidence="1" type="ORF">KV110_13690</name>
</gene>
<accession>A0ABX8RWH4</accession>
<dbReference type="Pfam" id="PF05114">
    <property type="entry name" value="MbnB_TglH_ChrH"/>
    <property type="match status" value="1"/>
</dbReference>
<evidence type="ECO:0000313" key="2">
    <source>
        <dbReference type="Proteomes" id="UP000694257"/>
    </source>
</evidence>